<evidence type="ECO:0000313" key="3">
    <source>
        <dbReference type="Proteomes" id="UP000322699"/>
    </source>
</evidence>
<feature type="region of interest" description="Disordered" evidence="1">
    <location>
        <begin position="1"/>
        <end position="43"/>
    </location>
</feature>
<name>A0A5B1CMJ4_9BACT</name>
<sequence>MSSTGQAFVKSFARRSQTNSTNRSATQTTEKTVSPSRSERLAIADSDAAATNAAEMRSAELWVDSFDDTQHRIDQASGSVSAPHLHSSSVQQNSSSVQQASTANDVSGSQPAGESPEAILSARIAKALQPSQVETQSIPRVADTLVTDTEPAEEIQQSPQRLSEAQTNEPLRASWEVEVFDIPQPVADLFFDESLFQDLSDRMKEASQGGLRTMLMTSALAGEGRTTVAIGVALAAAASGLRVALVDGDLAEPTLAEELRLDLDHSWVESVRRGVPIKEIAVHAVEDNLTLIPLLPTDSGRQATAVECAQMIETLKPSFDLIVVDGPTADARDIRMLGSAIDSVIIVHDVNQSSDSAADLLAARLQRAGIDGVGIVENFA</sequence>
<dbReference type="GO" id="GO:0005886">
    <property type="term" value="C:plasma membrane"/>
    <property type="evidence" value="ECO:0007669"/>
    <property type="project" value="TreeGrafter"/>
</dbReference>
<feature type="compositionally biased region" description="Low complexity" evidence="1">
    <location>
        <begin position="87"/>
        <end position="104"/>
    </location>
</feature>
<comment type="caution">
    <text evidence="2">The sequence shown here is derived from an EMBL/GenBank/DDBJ whole genome shotgun (WGS) entry which is preliminary data.</text>
</comment>
<dbReference type="PANTHER" id="PTHR32309:SF13">
    <property type="entry name" value="FERRIC ENTEROBACTIN TRANSPORT PROTEIN FEPE"/>
    <property type="match status" value="1"/>
</dbReference>
<dbReference type="EMBL" id="VRLW01000001">
    <property type="protein sequence ID" value="KAA1260554.1"/>
    <property type="molecule type" value="Genomic_DNA"/>
</dbReference>
<dbReference type="Gene3D" id="3.40.50.300">
    <property type="entry name" value="P-loop containing nucleotide triphosphate hydrolases"/>
    <property type="match status" value="1"/>
</dbReference>
<dbReference type="OrthoDB" id="238666at2"/>
<organism evidence="2 3">
    <name type="scientific">Rubripirellula obstinata</name>
    <dbReference type="NCBI Taxonomy" id="406547"/>
    <lineage>
        <taxon>Bacteria</taxon>
        <taxon>Pseudomonadati</taxon>
        <taxon>Planctomycetota</taxon>
        <taxon>Planctomycetia</taxon>
        <taxon>Pirellulales</taxon>
        <taxon>Pirellulaceae</taxon>
        <taxon>Rubripirellula</taxon>
    </lineage>
</organism>
<accession>A0A5B1CMJ4</accession>
<protein>
    <submittedName>
        <fullName evidence="2">ATPase MipZ</fullName>
    </submittedName>
</protein>
<dbReference type="Proteomes" id="UP000322699">
    <property type="component" value="Unassembled WGS sequence"/>
</dbReference>
<dbReference type="InterPro" id="IPR027417">
    <property type="entry name" value="P-loop_NTPase"/>
</dbReference>
<feature type="compositionally biased region" description="Polar residues" evidence="1">
    <location>
        <begin position="14"/>
        <end position="36"/>
    </location>
</feature>
<reference evidence="2 3" key="1">
    <citation type="submission" date="2019-08" db="EMBL/GenBank/DDBJ databases">
        <title>Deep-cultivation of Planctomycetes and their phenomic and genomic characterization uncovers novel biology.</title>
        <authorList>
            <person name="Wiegand S."/>
            <person name="Jogler M."/>
            <person name="Boedeker C."/>
            <person name="Pinto D."/>
            <person name="Vollmers J."/>
            <person name="Rivas-Marin E."/>
            <person name="Kohn T."/>
            <person name="Peeters S.H."/>
            <person name="Heuer A."/>
            <person name="Rast P."/>
            <person name="Oberbeckmann S."/>
            <person name="Bunk B."/>
            <person name="Jeske O."/>
            <person name="Meyerdierks A."/>
            <person name="Storesund J.E."/>
            <person name="Kallscheuer N."/>
            <person name="Luecker S."/>
            <person name="Lage O.M."/>
            <person name="Pohl T."/>
            <person name="Merkel B.J."/>
            <person name="Hornburger P."/>
            <person name="Mueller R.-W."/>
            <person name="Bruemmer F."/>
            <person name="Labrenz M."/>
            <person name="Spormann A.M."/>
            <person name="Op Den Camp H."/>
            <person name="Overmann J."/>
            <person name="Amann R."/>
            <person name="Jetten M.S.M."/>
            <person name="Mascher T."/>
            <person name="Medema M.H."/>
            <person name="Devos D.P."/>
            <person name="Kaster A.-K."/>
            <person name="Ovreas L."/>
            <person name="Rohde M."/>
            <person name="Galperin M.Y."/>
            <person name="Jogler C."/>
        </authorList>
    </citation>
    <scope>NUCLEOTIDE SEQUENCE [LARGE SCALE GENOMIC DNA]</scope>
    <source>
        <strain evidence="2 3">LF1</strain>
    </source>
</reference>
<keyword evidence="3" id="KW-1185">Reference proteome</keyword>
<dbReference type="SUPFAM" id="SSF52540">
    <property type="entry name" value="P-loop containing nucleoside triphosphate hydrolases"/>
    <property type="match status" value="1"/>
</dbReference>
<dbReference type="InterPro" id="IPR015223">
    <property type="entry name" value="MipZ"/>
</dbReference>
<feature type="region of interest" description="Disordered" evidence="1">
    <location>
        <begin position="76"/>
        <end position="116"/>
    </location>
</feature>
<dbReference type="InterPro" id="IPR050445">
    <property type="entry name" value="Bact_polysacc_biosynth/exp"/>
</dbReference>
<gene>
    <name evidence="2" type="ORF">LF1_30940</name>
</gene>
<proteinExistence type="predicted"/>
<evidence type="ECO:0000256" key="1">
    <source>
        <dbReference type="SAM" id="MobiDB-lite"/>
    </source>
</evidence>
<dbReference type="PANTHER" id="PTHR32309">
    <property type="entry name" value="TYROSINE-PROTEIN KINASE"/>
    <property type="match status" value="1"/>
</dbReference>
<evidence type="ECO:0000313" key="2">
    <source>
        <dbReference type="EMBL" id="KAA1260554.1"/>
    </source>
</evidence>
<dbReference type="Pfam" id="PF09140">
    <property type="entry name" value="MipZ"/>
    <property type="match status" value="1"/>
</dbReference>
<dbReference type="RefSeq" id="WP_068265443.1">
    <property type="nucleotide sequence ID" value="NZ_LWSK01000087.1"/>
</dbReference>
<dbReference type="AlphaFoldDB" id="A0A5B1CMJ4"/>
<dbReference type="GO" id="GO:0004713">
    <property type="term" value="F:protein tyrosine kinase activity"/>
    <property type="evidence" value="ECO:0007669"/>
    <property type="project" value="TreeGrafter"/>
</dbReference>